<evidence type="ECO:0000313" key="1">
    <source>
        <dbReference type="EMBL" id="KAE9394795.1"/>
    </source>
</evidence>
<keyword evidence="2" id="KW-1185">Reference proteome</keyword>
<dbReference type="AlphaFoldDB" id="A0A6A4HCH4"/>
<dbReference type="EMBL" id="ML769543">
    <property type="protein sequence ID" value="KAE9394795.1"/>
    <property type="molecule type" value="Genomic_DNA"/>
</dbReference>
<reference evidence="1" key="1">
    <citation type="journal article" date="2019" name="Environ. Microbiol.">
        <title>Fungal ecological strategies reflected in gene transcription - a case study of two litter decomposers.</title>
        <authorList>
            <person name="Barbi F."/>
            <person name="Kohler A."/>
            <person name="Barry K."/>
            <person name="Baskaran P."/>
            <person name="Daum C."/>
            <person name="Fauchery L."/>
            <person name="Ihrmark K."/>
            <person name="Kuo A."/>
            <person name="LaButti K."/>
            <person name="Lipzen A."/>
            <person name="Morin E."/>
            <person name="Grigoriev I.V."/>
            <person name="Henrissat B."/>
            <person name="Lindahl B."/>
            <person name="Martin F."/>
        </authorList>
    </citation>
    <scope>NUCLEOTIDE SEQUENCE</scope>
    <source>
        <strain evidence="1">JB14</strain>
    </source>
</reference>
<dbReference type="OrthoDB" id="3001418at2759"/>
<evidence type="ECO:0000313" key="2">
    <source>
        <dbReference type="Proteomes" id="UP000799118"/>
    </source>
</evidence>
<gene>
    <name evidence="1" type="ORF">BT96DRAFT_1022347</name>
</gene>
<name>A0A6A4HCH4_9AGAR</name>
<sequence>MSPIFRILSLLNTKTGSLQKSSISAVCNSFLLEALADESARQIDSIASPWRLVALAHAFVGTPWFLVRVGALRRQIWRSLEQRHIQWRISSIFDTLVMDWTSRIPRRQHSTRHFVLGSLKAASLHFWPVAETHLLSCSALSSHECDSDIPDSDDPRYITGGPRYRALVLSLAKRTFLLYEPDTGMSLEEMKPMVLISQSTELSICDERRFPSDHHDDWADSSVGSAEYLQTYRDRIYSWVEK</sequence>
<organism evidence="1 2">
    <name type="scientific">Gymnopus androsaceus JB14</name>
    <dbReference type="NCBI Taxonomy" id="1447944"/>
    <lineage>
        <taxon>Eukaryota</taxon>
        <taxon>Fungi</taxon>
        <taxon>Dikarya</taxon>
        <taxon>Basidiomycota</taxon>
        <taxon>Agaricomycotina</taxon>
        <taxon>Agaricomycetes</taxon>
        <taxon>Agaricomycetidae</taxon>
        <taxon>Agaricales</taxon>
        <taxon>Marasmiineae</taxon>
        <taxon>Omphalotaceae</taxon>
        <taxon>Gymnopus</taxon>
    </lineage>
</organism>
<accession>A0A6A4HCH4</accession>
<dbReference type="Proteomes" id="UP000799118">
    <property type="component" value="Unassembled WGS sequence"/>
</dbReference>
<protein>
    <submittedName>
        <fullName evidence="1">Uncharacterized protein</fullName>
    </submittedName>
</protein>
<proteinExistence type="predicted"/>